<reference evidence="2 3" key="1">
    <citation type="submission" date="2024-09" db="EMBL/GenBank/DDBJ databases">
        <authorList>
            <person name="Sun Q."/>
            <person name="Mori K."/>
        </authorList>
    </citation>
    <scope>NUCLEOTIDE SEQUENCE [LARGE SCALE GENOMIC DNA]</scope>
    <source>
        <strain evidence="2 3">CECT 8622</strain>
    </source>
</reference>
<evidence type="ECO:0008006" key="4">
    <source>
        <dbReference type="Google" id="ProtNLM"/>
    </source>
</evidence>
<keyword evidence="1" id="KW-0812">Transmembrane</keyword>
<keyword evidence="1" id="KW-0472">Membrane</keyword>
<sequence length="93" mass="10767">MKLYDKYLLDFKKDYILYIPLSIILQSCMGSIAAMFITMNHTKPTYFYELILCVTLAMAYNGAVYAQLKMNWIFNLLVITLITDVILIALNVQ</sequence>
<gene>
    <name evidence="2" type="ORF">ACFFU9_07280</name>
</gene>
<name>A0ABV5FAR0_9FLAO</name>
<accession>A0ABV5FAR0</accession>
<feature type="transmembrane region" description="Helical" evidence="1">
    <location>
        <begin position="15"/>
        <end position="39"/>
    </location>
</feature>
<comment type="caution">
    <text evidence="2">The sequence shown here is derived from an EMBL/GenBank/DDBJ whole genome shotgun (WGS) entry which is preliminary data.</text>
</comment>
<dbReference type="EMBL" id="JBHMFC010000022">
    <property type="protein sequence ID" value="MFB9056546.1"/>
    <property type="molecule type" value="Genomic_DNA"/>
</dbReference>
<feature type="transmembrane region" description="Helical" evidence="1">
    <location>
        <begin position="46"/>
        <end position="66"/>
    </location>
</feature>
<keyword evidence="3" id="KW-1185">Reference proteome</keyword>
<feature type="transmembrane region" description="Helical" evidence="1">
    <location>
        <begin position="72"/>
        <end position="92"/>
    </location>
</feature>
<proteinExistence type="predicted"/>
<evidence type="ECO:0000313" key="2">
    <source>
        <dbReference type="EMBL" id="MFB9056546.1"/>
    </source>
</evidence>
<dbReference type="RefSeq" id="WP_379860736.1">
    <property type="nucleotide sequence ID" value="NZ_JBHMFC010000022.1"/>
</dbReference>
<evidence type="ECO:0000256" key="1">
    <source>
        <dbReference type="SAM" id="Phobius"/>
    </source>
</evidence>
<organism evidence="2 3">
    <name type="scientific">Mariniflexile ostreae</name>
    <dbReference type="NCBI Taxonomy" id="1520892"/>
    <lineage>
        <taxon>Bacteria</taxon>
        <taxon>Pseudomonadati</taxon>
        <taxon>Bacteroidota</taxon>
        <taxon>Flavobacteriia</taxon>
        <taxon>Flavobacteriales</taxon>
        <taxon>Flavobacteriaceae</taxon>
        <taxon>Mariniflexile</taxon>
    </lineage>
</organism>
<evidence type="ECO:0000313" key="3">
    <source>
        <dbReference type="Proteomes" id="UP001589585"/>
    </source>
</evidence>
<protein>
    <recommendedName>
        <fullName evidence="4">Nicotinamide mononucleotide transporter</fullName>
    </recommendedName>
</protein>
<keyword evidence="1" id="KW-1133">Transmembrane helix</keyword>
<dbReference type="Proteomes" id="UP001589585">
    <property type="component" value="Unassembled WGS sequence"/>
</dbReference>
<dbReference type="PROSITE" id="PS51257">
    <property type="entry name" value="PROKAR_LIPOPROTEIN"/>
    <property type="match status" value="1"/>
</dbReference>